<dbReference type="AlphaFoldDB" id="A0AAE3IYG7"/>
<dbReference type="RefSeq" id="WP_263953233.1">
    <property type="nucleotide sequence ID" value="NZ_JAOYFC010000001.1"/>
</dbReference>
<dbReference type="InterPro" id="IPR010642">
    <property type="entry name" value="Invasion_prot_B"/>
</dbReference>
<feature type="chain" id="PRO_5042092528" evidence="2">
    <location>
        <begin position="23"/>
        <end position="206"/>
    </location>
</feature>
<proteinExistence type="predicted"/>
<feature type="region of interest" description="Disordered" evidence="1">
    <location>
        <begin position="32"/>
        <end position="52"/>
    </location>
</feature>
<evidence type="ECO:0000256" key="2">
    <source>
        <dbReference type="SAM" id="SignalP"/>
    </source>
</evidence>
<evidence type="ECO:0000313" key="4">
    <source>
        <dbReference type="Proteomes" id="UP001208041"/>
    </source>
</evidence>
<organism evidence="3 4">
    <name type="scientific">Halocynthiibacter halioticoli</name>
    <dbReference type="NCBI Taxonomy" id="2986804"/>
    <lineage>
        <taxon>Bacteria</taxon>
        <taxon>Pseudomonadati</taxon>
        <taxon>Pseudomonadota</taxon>
        <taxon>Alphaproteobacteria</taxon>
        <taxon>Rhodobacterales</taxon>
        <taxon>Paracoccaceae</taxon>
        <taxon>Halocynthiibacter</taxon>
    </lineage>
</organism>
<accession>A0AAE3IYG7</accession>
<name>A0AAE3IYG7_9RHOB</name>
<dbReference type="Gene3D" id="2.60.40.1880">
    <property type="entry name" value="Invasion associated locus B (IalB) protein"/>
    <property type="match status" value="1"/>
</dbReference>
<dbReference type="Proteomes" id="UP001208041">
    <property type="component" value="Unassembled WGS sequence"/>
</dbReference>
<comment type="caution">
    <text evidence="3">The sequence shown here is derived from an EMBL/GenBank/DDBJ whole genome shotgun (WGS) entry which is preliminary data.</text>
</comment>
<dbReference type="EMBL" id="JAOYFC010000001">
    <property type="protein sequence ID" value="MCV6824425.1"/>
    <property type="molecule type" value="Genomic_DNA"/>
</dbReference>
<evidence type="ECO:0000313" key="3">
    <source>
        <dbReference type="EMBL" id="MCV6824425.1"/>
    </source>
</evidence>
<keyword evidence="2" id="KW-0732">Signal</keyword>
<reference evidence="3" key="1">
    <citation type="submission" date="2022-10" db="EMBL/GenBank/DDBJ databases">
        <authorList>
            <person name="Yue Y."/>
        </authorList>
    </citation>
    <scope>NUCLEOTIDE SEQUENCE</scope>
    <source>
        <strain evidence="3">Z654</strain>
    </source>
</reference>
<evidence type="ECO:0000256" key="1">
    <source>
        <dbReference type="SAM" id="MobiDB-lite"/>
    </source>
</evidence>
<protein>
    <submittedName>
        <fullName evidence="3">Invasion associated locus B family protein</fullName>
    </submittedName>
</protein>
<feature type="signal peptide" evidence="2">
    <location>
        <begin position="1"/>
        <end position="22"/>
    </location>
</feature>
<dbReference type="InterPro" id="IPR038696">
    <property type="entry name" value="IalB_sf"/>
</dbReference>
<keyword evidence="4" id="KW-1185">Reference proteome</keyword>
<dbReference type="Pfam" id="PF06776">
    <property type="entry name" value="IalB"/>
    <property type="match status" value="1"/>
</dbReference>
<sequence length="206" mass="21660">MKKFLGSVALVAGLSAAAPMFAQDADANSESNDAAVGLSQGEPVNPGLPSKENAQVGQEYLLESHGDWDIRCAKTENGVDPCQLYQLISNAEADVAEISLYPLKDAGLVAAGATIITPLGTMLEQGVVLIVDENEGRRYPYTFCSNIGCVARVGLTNTDIEGFKEGTKGTVKLVPVQAPNTEVEAYMSLSGFTAAYTKIQEIAAAQ</sequence>
<gene>
    <name evidence="3" type="ORF">OH136_07625</name>
</gene>